<evidence type="ECO:0000259" key="6">
    <source>
        <dbReference type="PROSITE" id="PS50110"/>
    </source>
</evidence>
<evidence type="ECO:0000313" key="7">
    <source>
        <dbReference type="EMBL" id="QJR36822.1"/>
    </source>
</evidence>
<reference evidence="7 8" key="1">
    <citation type="submission" date="2020-05" db="EMBL/GenBank/DDBJ databases">
        <title>Complete genome sequence of Gemmatimonas greenlandica TET16.</title>
        <authorList>
            <person name="Zeng Y."/>
        </authorList>
    </citation>
    <scope>NUCLEOTIDE SEQUENCE [LARGE SCALE GENOMIC DNA]</scope>
    <source>
        <strain evidence="7 8">TET16</strain>
    </source>
</reference>
<dbReference type="EMBL" id="CP053085">
    <property type="protein sequence ID" value="QJR36822.1"/>
    <property type="molecule type" value="Genomic_DNA"/>
</dbReference>
<dbReference type="InterPro" id="IPR011006">
    <property type="entry name" value="CheY-like_superfamily"/>
</dbReference>
<dbReference type="CDD" id="cd06170">
    <property type="entry name" value="LuxR_C_like"/>
    <property type="match status" value="1"/>
</dbReference>
<feature type="domain" description="HTH luxR-type" evidence="5">
    <location>
        <begin position="193"/>
        <end position="258"/>
    </location>
</feature>
<dbReference type="PROSITE" id="PS50110">
    <property type="entry name" value="RESPONSE_REGULATORY"/>
    <property type="match status" value="1"/>
</dbReference>
<dbReference type="Pfam" id="PF00196">
    <property type="entry name" value="GerE"/>
    <property type="match status" value="1"/>
</dbReference>
<evidence type="ECO:0000259" key="5">
    <source>
        <dbReference type="PROSITE" id="PS50043"/>
    </source>
</evidence>
<dbReference type="GO" id="GO:0000160">
    <property type="term" value="P:phosphorelay signal transduction system"/>
    <property type="evidence" value="ECO:0007669"/>
    <property type="project" value="InterPro"/>
</dbReference>
<evidence type="ECO:0000256" key="3">
    <source>
        <dbReference type="ARBA" id="ARBA00023163"/>
    </source>
</evidence>
<dbReference type="Proteomes" id="UP000500938">
    <property type="component" value="Chromosome"/>
</dbReference>
<evidence type="ECO:0000256" key="4">
    <source>
        <dbReference type="PROSITE-ProRule" id="PRU00169"/>
    </source>
</evidence>
<keyword evidence="1" id="KW-0805">Transcription regulation</keyword>
<dbReference type="InterPro" id="IPR016032">
    <property type="entry name" value="Sig_transdc_resp-reg_C-effctor"/>
</dbReference>
<accession>A0A6M4IVH6</accession>
<dbReference type="RefSeq" id="WP_171226255.1">
    <property type="nucleotide sequence ID" value="NZ_CP053085.1"/>
</dbReference>
<comment type="caution">
    <text evidence="4">Lacks conserved residue(s) required for the propagation of feature annotation.</text>
</comment>
<dbReference type="GO" id="GO:0003677">
    <property type="term" value="F:DNA binding"/>
    <property type="evidence" value="ECO:0007669"/>
    <property type="project" value="UniProtKB-KW"/>
</dbReference>
<evidence type="ECO:0000256" key="1">
    <source>
        <dbReference type="ARBA" id="ARBA00023015"/>
    </source>
</evidence>
<dbReference type="Gene3D" id="3.40.50.2300">
    <property type="match status" value="1"/>
</dbReference>
<keyword evidence="3" id="KW-0804">Transcription</keyword>
<keyword evidence="2" id="KW-0238">DNA-binding</keyword>
<dbReference type="KEGG" id="ggr:HKW67_15500"/>
<dbReference type="PRINTS" id="PR00038">
    <property type="entry name" value="HTHLUXR"/>
</dbReference>
<dbReference type="GO" id="GO:0006355">
    <property type="term" value="P:regulation of DNA-templated transcription"/>
    <property type="evidence" value="ECO:0007669"/>
    <property type="project" value="InterPro"/>
</dbReference>
<name>A0A6M4IVH6_9BACT</name>
<evidence type="ECO:0000256" key="2">
    <source>
        <dbReference type="ARBA" id="ARBA00023125"/>
    </source>
</evidence>
<dbReference type="InterPro" id="IPR039420">
    <property type="entry name" value="WalR-like"/>
</dbReference>
<dbReference type="InterPro" id="IPR000792">
    <property type="entry name" value="Tscrpt_reg_LuxR_C"/>
</dbReference>
<dbReference type="InterPro" id="IPR001789">
    <property type="entry name" value="Sig_transdc_resp-reg_receiver"/>
</dbReference>
<keyword evidence="8" id="KW-1185">Reference proteome</keyword>
<evidence type="ECO:0000313" key="8">
    <source>
        <dbReference type="Proteomes" id="UP000500938"/>
    </source>
</evidence>
<dbReference type="PANTHER" id="PTHR43214:SF41">
    <property type="entry name" value="NITRATE_NITRITE RESPONSE REGULATOR PROTEIN NARP"/>
    <property type="match status" value="1"/>
</dbReference>
<dbReference type="SUPFAM" id="SSF52172">
    <property type="entry name" value="CheY-like"/>
    <property type="match status" value="1"/>
</dbReference>
<organism evidence="7 8">
    <name type="scientific">Gemmatimonas groenlandica</name>
    <dbReference type="NCBI Taxonomy" id="2732249"/>
    <lineage>
        <taxon>Bacteria</taxon>
        <taxon>Pseudomonadati</taxon>
        <taxon>Gemmatimonadota</taxon>
        <taxon>Gemmatimonadia</taxon>
        <taxon>Gemmatimonadales</taxon>
        <taxon>Gemmatimonadaceae</taxon>
        <taxon>Gemmatimonas</taxon>
    </lineage>
</organism>
<dbReference type="AlphaFoldDB" id="A0A6M4IVH6"/>
<dbReference type="PANTHER" id="PTHR43214">
    <property type="entry name" value="TWO-COMPONENT RESPONSE REGULATOR"/>
    <property type="match status" value="1"/>
</dbReference>
<feature type="domain" description="Response regulatory" evidence="6">
    <location>
        <begin position="48"/>
        <end position="164"/>
    </location>
</feature>
<protein>
    <submittedName>
        <fullName evidence="7">Response regulator transcription factor</fullName>
    </submittedName>
</protein>
<proteinExistence type="predicted"/>
<dbReference type="SMART" id="SM00421">
    <property type="entry name" value="HTH_LUXR"/>
    <property type="match status" value="1"/>
</dbReference>
<sequence length="267" mass="29058">MRTRIPNVSQRPLMAGVFPVESSDALAAALLSDASRRRGARFTGEPIRIAVLDRNQLMRQAMTALLARDPRLHVVGDSCDLEQCISYATHRAAQVVLLSAEPDVATVIKQVTALAAVPLGPHVIVLNGEQQPEEVLDAFRAGAFGYLPWSASVTELIEAIEMVADGMSYVLPTTAKALATGLRTPPKAVALPESSRLDTLSARERTVLERIARGFSGPEVAEQLGITVKTVDTYRHRIHEKLGVHHRSDYVRIALDNGLLLREPHSP</sequence>
<dbReference type="SUPFAM" id="SSF46894">
    <property type="entry name" value="C-terminal effector domain of the bipartite response regulators"/>
    <property type="match status" value="1"/>
</dbReference>
<gene>
    <name evidence="7" type="ORF">HKW67_15500</name>
</gene>
<dbReference type="PROSITE" id="PS50043">
    <property type="entry name" value="HTH_LUXR_2"/>
    <property type="match status" value="1"/>
</dbReference>